<name>A0A914HBW9_GLORO</name>
<protein>
    <submittedName>
        <fullName evidence="3">B30.2/SPRY domain-containing protein</fullName>
    </submittedName>
</protein>
<dbReference type="PROSITE" id="PS50188">
    <property type="entry name" value="B302_SPRY"/>
    <property type="match status" value="1"/>
</dbReference>
<dbReference type="Pfam" id="PF00622">
    <property type="entry name" value="SPRY"/>
    <property type="match status" value="1"/>
</dbReference>
<reference evidence="3" key="1">
    <citation type="submission" date="2022-11" db="UniProtKB">
        <authorList>
            <consortium name="WormBaseParasite"/>
        </authorList>
    </citation>
    <scope>IDENTIFICATION</scope>
</reference>
<dbReference type="WBParaSite" id="Gr19_v10_g16092.t1">
    <property type="protein sequence ID" value="Gr19_v10_g16092.t1"/>
    <property type="gene ID" value="Gr19_v10_g16092"/>
</dbReference>
<dbReference type="Gene3D" id="2.60.120.920">
    <property type="match status" value="1"/>
</dbReference>
<dbReference type="InterPro" id="IPR013320">
    <property type="entry name" value="ConA-like_dom_sf"/>
</dbReference>
<accession>A0A914HBW9</accession>
<sequence length="249" mass="27335">MRTFHFLDAVCLFVVAAFILLETGLTLGNRWDSVASDEGLKLSEPDQLIVEYPGQNYGARSVSAEQPISKNKLGFFYYEVEILAHKGNSIAIGLGPTKPIPLQEEIGRVKGYAYNSGGIVQGHNVAGSSDFKGRPYIYEKPRFGVREVVGDDGVRNVVRDVVGCGVNLAKRQIFYTLNGALLETLDMNAADLDADLFPSVSMDYPETLDMRAADLNADLFPTVSMDYPGNKIKANFGSEQFKFDIAKAF</sequence>
<dbReference type="InterPro" id="IPR003877">
    <property type="entry name" value="SPRY_dom"/>
</dbReference>
<evidence type="ECO:0000313" key="2">
    <source>
        <dbReference type="Proteomes" id="UP000887572"/>
    </source>
</evidence>
<dbReference type="AlphaFoldDB" id="A0A914HBW9"/>
<dbReference type="Proteomes" id="UP000887572">
    <property type="component" value="Unplaced"/>
</dbReference>
<evidence type="ECO:0000313" key="3">
    <source>
        <dbReference type="WBParaSite" id="Gr19_v10_g16092.t1"/>
    </source>
</evidence>
<feature type="domain" description="B30.2/SPRY" evidence="1">
    <location>
        <begin position="8"/>
        <end position="241"/>
    </location>
</feature>
<dbReference type="InterPro" id="IPR044736">
    <property type="entry name" value="Gid1/RanBPM/SPLA_SPRY"/>
</dbReference>
<evidence type="ECO:0000259" key="1">
    <source>
        <dbReference type="PROSITE" id="PS50188"/>
    </source>
</evidence>
<organism evidence="2 3">
    <name type="scientific">Globodera rostochiensis</name>
    <name type="common">Golden nematode worm</name>
    <name type="synonym">Heterodera rostochiensis</name>
    <dbReference type="NCBI Taxonomy" id="31243"/>
    <lineage>
        <taxon>Eukaryota</taxon>
        <taxon>Metazoa</taxon>
        <taxon>Ecdysozoa</taxon>
        <taxon>Nematoda</taxon>
        <taxon>Chromadorea</taxon>
        <taxon>Rhabditida</taxon>
        <taxon>Tylenchina</taxon>
        <taxon>Tylenchomorpha</taxon>
        <taxon>Tylenchoidea</taxon>
        <taxon>Heteroderidae</taxon>
        <taxon>Heteroderinae</taxon>
        <taxon>Globodera</taxon>
    </lineage>
</organism>
<dbReference type="InterPro" id="IPR043136">
    <property type="entry name" value="B30.2/SPRY_sf"/>
</dbReference>
<dbReference type="InterPro" id="IPR001870">
    <property type="entry name" value="B30.2/SPRY"/>
</dbReference>
<dbReference type="CDD" id="cd12885">
    <property type="entry name" value="SPRY_RanBP_like"/>
    <property type="match status" value="1"/>
</dbReference>
<proteinExistence type="predicted"/>
<dbReference type="SUPFAM" id="SSF49899">
    <property type="entry name" value="Concanavalin A-like lectins/glucanases"/>
    <property type="match status" value="1"/>
</dbReference>
<keyword evidence="2" id="KW-1185">Reference proteome</keyword>